<evidence type="ECO:0000256" key="8">
    <source>
        <dbReference type="ARBA" id="ARBA00023284"/>
    </source>
</evidence>
<dbReference type="Pfam" id="PF09335">
    <property type="entry name" value="VTT_dom"/>
    <property type="match status" value="1"/>
</dbReference>
<dbReference type="InterPro" id="IPR004099">
    <property type="entry name" value="Pyr_nucl-diS_OxRdtase_dimer"/>
</dbReference>
<accession>S2L4A1</accession>
<feature type="transmembrane region" description="Helical" evidence="10">
    <location>
        <begin position="153"/>
        <end position="176"/>
    </location>
</feature>
<dbReference type="eggNOG" id="COG1249">
    <property type="taxonomic scope" value="Bacteria"/>
</dbReference>
<dbReference type="PANTHER" id="PTHR43014:SF2">
    <property type="entry name" value="MERCURIC REDUCTASE"/>
    <property type="match status" value="1"/>
</dbReference>
<dbReference type="AlphaFoldDB" id="S2L4A1"/>
<dbReference type="PROSITE" id="PS00076">
    <property type="entry name" value="PYRIDINE_REDOX_1"/>
    <property type="match status" value="1"/>
</dbReference>
<keyword evidence="8 9" id="KW-0676">Redox-active center</keyword>
<keyword evidence="3 9" id="KW-0285">Flavoprotein</keyword>
<feature type="domain" description="Pyridine nucleotide-disulphide oxidoreductase dimerisation" evidence="11">
    <location>
        <begin position="610"/>
        <end position="715"/>
    </location>
</feature>
<dbReference type="GO" id="GO:0005886">
    <property type="term" value="C:plasma membrane"/>
    <property type="evidence" value="ECO:0007669"/>
    <property type="project" value="UniProtKB-ARBA"/>
</dbReference>
<dbReference type="GO" id="GO:0016668">
    <property type="term" value="F:oxidoreductase activity, acting on a sulfur group of donors, NAD(P) as acceptor"/>
    <property type="evidence" value="ECO:0007669"/>
    <property type="project" value="InterPro"/>
</dbReference>
<keyword evidence="15" id="KW-1185">Reference proteome</keyword>
<evidence type="ECO:0000256" key="6">
    <source>
        <dbReference type="ARBA" id="ARBA00023002"/>
    </source>
</evidence>
<dbReference type="PRINTS" id="PR00368">
    <property type="entry name" value="FADPNR"/>
</dbReference>
<evidence type="ECO:0000259" key="13">
    <source>
        <dbReference type="Pfam" id="PF09335"/>
    </source>
</evidence>
<comment type="caution">
    <text evidence="14">The sequence shown here is derived from an EMBL/GenBank/DDBJ whole genome shotgun (WGS) entry which is preliminary data.</text>
</comment>
<dbReference type="InterPro" id="IPR032816">
    <property type="entry name" value="VTT_dom"/>
</dbReference>
<dbReference type="InterPro" id="IPR012999">
    <property type="entry name" value="Pyr_OxRdtase_I_AS"/>
</dbReference>
<dbReference type="PATRIC" id="fig|1121939.11.peg.1976"/>
<organism evidence="14 15">
    <name type="scientific">Litchfieldella anticariensis (strain DSM 16096 / CECT 5854 / CIP 108499 / LMG 22089 / FP35)</name>
    <name type="common">Halomonas anticariensis</name>
    <dbReference type="NCBI Taxonomy" id="1121939"/>
    <lineage>
        <taxon>Bacteria</taxon>
        <taxon>Pseudomonadati</taxon>
        <taxon>Pseudomonadota</taxon>
        <taxon>Gammaproteobacteria</taxon>
        <taxon>Oceanospirillales</taxon>
        <taxon>Halomonadaceae</taxon>
        <taxon>Litchfieldella</taxon>
    </lineage>
</organism>
<comment type="similarity">
    <text evidence="2 9">Belongs to the class-I pyridine nucleotide-disulfide oxidoreductase family.</text>
</comment>
<dbReference type="InterPro" id="IPR023753">
    <property type="entry name" value="FAD/NAD-binding_dom"/>
</dbReference>
<feature type="domain" description="VTT" evidence="13">
    <location>
        <begin position="91"/>
        <end position="204"/>
    </location>
</feature>
<feature type="transmembrane region" description="Helical" evidence="10">
    <location>
        <begin position="215"/>
        <end position="234"/>
    </location>
</feature>
<gene>
    <name evidence="14" type="ORF">L861_09375</name>
</gene>
<evidence type="ECO:0000256" key="9">
    <source>
        <dbReference type="RuleBase" id="RU003691"/>
    </source>
</evidence>
<dbReference type="PANTHER" id="PTHR43014">
    <property type="entry name" value="MERCURIC REDUCTASE"/>
    <property type="match status" value="1"/>
</dbReference>
<feature type="transmembrane region" description="Helical" evidence="10">
    <location>
        <begin position="26"/>
        <end position="50"/>
    </location>
</feature>
<dbReference type="GO" id="GO:0050660">
    <property type="term" value="F:flavin adenine dinucleotide binding"/>
    <property type="evidence" value="ECO:0007669"/>
    <property type="project" value="TreeGrafter"/>
</dbReference>
<keyword evidence="4 9" id="KW-0274">FAD</keyword>
<keyword evidence="7" id="KW-1015">Disulfide bond</keyword>
<dbReference type="SUPFAM" id="SSF55424">
    <property type="entry name" value="FAD/NAD-linked reductases, dimerisation (C-terminal) domain"/>
    <property type="match status" value="1"/>
</dbReference>
<sequence>MQAGTGFSGCRPRSIEGVFVLKRQRLIIIAVIVVVIAVFFASGAHEALTLDNLKAEQARFQALFAEAPFTVAGGFFAIYVVMAALSLPGATLLTVLGGALFGLGWGLLIISFASSLGATLAFLIARTLARTPVERRFSRQLESVNRGIAREGAFYLFTLRLIPLFPFFVINLVLGLTRMRTWTFYWVSQVGMLPGTAVYVNAGRELGELESLGGILSPGLIVSFALIGIFPLLARRGVDYAKRRRMAREYGKPAGFDYDIVVIGAGSAGLVASYIGAALKARVALVERDRMGGDCLNTGCVPSKALIRAARVAQEVRDAKRFGIEAGEPRIDFTAVMEHVHQSIREVEPHDSAERYRDLGVEVIQGGAKLLTPWEVRVGQRVLTTRHVIIATGARSKLPELPGMDDIKVLTSDNLWQLESLPERLVVLGGGPIGCELGQSFARLGSRVTLVEMAPQLLPREDRDIAAQLALRLENEGVSLCLGAQALRIEPGPSLSDSDSDSGKVLVIERDDEQGVKTERLVFDRLLVAVGREAVVEGLGLESLDIATRADGTLDVDETLRSLHPNIWACGDVAGPYQLTHASAHQAWHATVNALFGDFKRFAVDYRNLPAVTFTEPEVARVGISEREARQRNIEYEVTRYDFSELDRAIADGRKQGFVKVLTVPGKDRLLGVSIVGHGAGELLGEFTLAMTQGIGLNKLLGTVHPYPTLSEAAKATAGVWKNAHKPERVLGWLARYFAWRRRSGPLEDIRESLRGHDGRV</sequence>
<feature type="domain" description="FAD/NAD(P)-binding" evidence="12">
    <location>
        <begin position="258"/>
        <end position="587"/>
    </location>
</feature>
<evidence type="ECO:0000259" key="11">
    <source>
        <dbReference type="Pfam" id="PF02852"/>
    </source>
</evidence>
<dbReference type="Proteomes" id="UP000014463">
    <property type="component" value="Unassembled WGS sequence"/>
</dbReference>
<dbReference type="Gene3D" id="3.30.390.30">
    <property type="match status" value="1"/>
</dbReference>
<dbReference type="EMBL" id="ASTJ01000024">
    <property type="protein sequence ID" value="EPC02544.1"/>
    <property type="molecule type" value="Genomic_DNA"/>
</dbReference>
<dbReference type="STRING" id="1121939.L861_09375"/>
<dbReference type="eggNOG" id="COG0398">
    <property type="taxonomic scope" value="Bacteria"/>
</dbReference>
<keyword evidence="10" id="KW-0812">Transmembrane</keyword>
<evidence type="ECO:0000256" key="2">
    <source>
        <dbReference type="ARBA" id="ARBA00007532"/>
    </source>
</evidence>
<evidence type="ECO:0000256" key="3">
    <source>
        <dbReference type="ARBA" id="ARBA00022630"/>
    </source>
</evidence>
<feature type="transmembrane region" description="Helical" evidence="10">
    <location>
        <begin position="62"/>
        <end position="85"/>
    </location>
</feature>
<keyword evidence="6 9" id="KW-0560">Oxidoreductase</keyword>
<name>S2L4A1_LITA3</name>
<feature type="transmembrane region" description="Helical" evidence="10">
    <location>
        <begin position="255"/>
        <end position="277"/>
    </location>
</feature>
<evidence type="ECO:0000256" key="10">
    <source>
        <dbReference type="SAM" id="Phobius"/>
    </source>
</evidence>
<comment type="cofactor">
    <cofactor evidence="1">
        <name>FAD</name>
        <dbReference type="ChEBI" id="CHEBI:57692"/>
    </cofactor>
</comment>
<keyword evidence="10" id="KW-0472">Membrane</keyword>
<evidence type="ECO:0008006" key="16">
    <source>
        <dbReference type="Google" id="ProtNLM"/>
    </source>
</evidence>
<dbReference type="FunFam" id="3.30.390.30:FF:000001">
    <property type="entry name" value="Dihydrolipoyl dehydrogenase"/>
    <property type="match status" value="1"/>
</dbReference>
<dbReference type="Pfam" id="PF07992">
    <property type="entry name" value="Pyr_redox_2"/>
    <property type="match status" value="1"/>
</dbReference>
<dbReference type="Pfam" id="PF02852">
    <property type="entry name" value="Pyr_redox_dim"/>
    <property type="match status" value="1"/>
</dbReference>
<keyword evidence="10" id="KW-1133">Transmembrane helix</keyword>
<dbReference type="PRINTS" id="PR00411">
    <property type="entry name" value="PNDRDTASEI"/>
</dbReference>
<dbReference type="Gene3D" id="3.50.50.60">
    <property type="entry name" value="FAD/NAD(P)-binding domain"/>
    <property type="match status" value="2"/>
</dbReference>
<reference evidence="14 15" key="1">
    <citation type="journal article" date="2013" name="Genome Announc.">
        <title>Draft genome sequence of the moderately halophilic gammaproteobacterium Halomonas anticariensis FP35.</title>
        <authorList>
            <person name="Tahrioui A."/>
            <person name="Quesada E."/>
            <person name="Llamas I."/>
        </authorList>
    </citation>
    <scope>NUCLEOTIDE SEQUENCE [LARGE SCALE GENOMIC DNA]</scope>
    <source>
        <strain evidence="15">DSM 16096 / CECT 5854 / LMG 22089 / FP35</strain>
    </source>
</reference>
<evidence type="ECO:0000313" key="14">
    <source>
        <dbReference type="EMBL" id="EPC02544.1"/>
    </source>
</evidence>
<evidence type="ECO:0000256" key="7">
    <source>
        <dbReference type="ARBA" id="ARBA00023157"/>
    </source>
</evidence>
<evidence type="ECO:0000259" key="12">
    <source>
        <dbReference type="Pfam" id="PF07992"/>
    </source>
</evidence>
<dbReference type="InterPro" id="IPR016156">
    <property type="entry name" value="FAD/NAD-linked_Rdtase_dimer_sf"/>
</dbReference>
<evidence type="ECO:0000256" key="5">
    <source>
        <dbReference type="ARBA" id="ARBA00022857"/>
    </source>
</evidence>
<keyword evidence="5" id="KW-0521">NADP</keyword>
<protein>
    <recommendedName>
        <fullName evidence="16">Pyridine nucleotide-disulfide oxidoreductase</fullName>
    </recommendedName>
</protein>
<dbReference type="GO" id="GO:0003955">
    <property type="term" value="F:NAD(P)H dehydrogenase (quinone) activity"/>
    <property type="evidence" value="ECO:0007669"/>
    <property type="project" value="TreeGrafter"/>
</dbReference>
<evidence type="ECO:0000256" key="4">
    <source>
        <dbReference type="ARBA" id="ARBA00022827"/>
    </source>
</evidence>
<dbReference type="InterPro" id="IPR036188">
    <property type="entry name" value="FAD/NAD-bd_sf"/>
</dbReference>
<dbReference type="SUPFAM" id="SSF51905">
    <property type="entry name" value="FAD/NAD(P)-binding domain"/>
    <property type="match status" value="1"/>
</dbReference>
<evidence type="ECO:0000256" key="1">
    <source>
        <dbReference type="ARBA" id="ARBA00001974"/>
    </source>
</evidence>
<proteinExistence type="inferred from homology"/>
<evidence type="ECO:0000313" key="15">
    <source>
        <dbReference type="Proteomes" id="UP000014463"/>
    </source>
</evidence>